<accession>A0A6J1MHR1</accession>
<keyword evidence="5 11" id="KW-0378">Hydrolase</keyword>
<dbReference type="PROSITE" id="PS51888">
    <property type="entry name" value="CLIP"/>
    <property type="match status" value="1"/>
</dbReference>
<dbReference type="Gene3D" id="3.30.1640.30">
    <property type="match status" value="1"/>
</dbReference>
<evidence type="ECO:0000256" key="9">
    <source>
        <dbReference type="ARBA" id="ARBA00023157"/>
    </source>
</evidence>
<dbReference type="EC" id="3.4.21.-" evidence="11"/>
<dbReference type="PANTHER" id="PTHR24260">
    <property type="match status" value="1"/>
</dbReference>
<comment type="domain">
    <text evidence="12">The clip domain consists of 35-55 residues which are 'knitted' together usually by 3 conserved disulfide bonds forming a clip-like compact structure.</text>
</comment>
<evidence type="ECO:0000256" key="4">
    <source>
        <dbReference type="ARBA" id="ARBA00022729"/>
    </source>
</evidence>
<keyword evidence="3 11" id="KW-0645">Protease</keyword>
<evidence type="ECO:0000256" key="2">
    <source>
        <dbReference type="ARBA" id="ARBA00022525"/>
    </source>
</evidence>
<dbReference type="InterPro" id="IPR038565">
    <property type="entry name" value="CLIP_sf"/>
</dbReference>
<dbReference type="InterPro" id="IPR051333">
    <property type="entry name" value="CLIP_Serine_Protease"/>
</dbReference>
<dbReference type="Pfam" id="PF12032">
    <property type="entry name" value="CLIP"/>
    <property type="match status" value="1"/>
</dbReference>
<keyword evidence="2 12" id="KW-0964">Secreted</keyword>
<dbReference type="PROSITE" id="PS00135">
    <property type="entry name" value="TRYPSIN_SER"/>
    <property type="match status" value="1"/>
</dbReference>
<keyword evidence="6 11" id="KW-0720">Serine protease</keyword>
<dbReference type="GO" id="GO:0004252">
    <property type="term" value="F:serine-type endopeptidase activity"/>
    <property type="evidence" value="ECO:0007669"/>
    <property type="project" value="UniProtKB-UniRule"/>
</dbReference>
<dbReference type="CDD" id="cd00190">
    <property type="entry name" value="Tryp_SPc"/>
    <property type="match status" value="1"/>
</dbReference>
<keyword evidence="8" id="KW-0865">Zymogen</keyword>
<sequence>MNVLLALSLVLYVALSFGITEADENYENCVRKDGISGACVPLNKCPRILQLFNEYKTISNKDKLYLRNSQCPNRKKNHVCCEEMSPGMRLLNDQDCGYFGGKIKTVGGNKLKLMSRPWMALLRLQINGTSKFACGGTLITPRFVLTAAHCIEGNNEFKLVYVRLGEHSISNKEDCDVINNQTRCAPPYQDVLPERTFTHKDYNHFSGVNDIALIKLSEDARTTRNIRPICLPLNDTLQELAETLSDFRVTGWGFTEAGIFSDVPTEVEVPRRTCRQSSQRQVESTQLCAGTLNRDSCRGDSGGPLFELTGLYKESQKFVQFGIVSYGSQRCGDGHPGVYTNVAHFMHWISDTIGNNN</sequence>
<dbReference type="InterPro" id="IPR001254">
    <property type="entry name" value="Trypsin_dom"/>
</dbReference>
<feature type="chain" id="PRO_5027144781" description="CLIP domain-containing serine protease" evidence="12">
    <location>
        <begin position="23"/>
        <end position="357"/>
    </location>
</feature>
<dbReference type="PANTHER" id="PTHR24260:SF145">
    <property type="entry name" value="FI17609P1-RELATED"/>
    <property type="match status" value="1"/>
</dbReference>
<dbReference type="SUPFAM" id="SSF50494">
    <property type="entry name" value="Trypsin-like serine proteases"/>
    <property type="match status" value="1"/>
</dbReference>
<dbReference type="GO" id="GO:0006508">
    <property type="term" value="P:proteolysis"/>
    <property type="evidence" value="ECO:0007669"/>
    <property type="project" value="UniProtKB-KW"/>
</dbReference>
<dbReference type="SMART" id="SM00020">
    <property type="entry name" value="Tryp_SPc"/>
    <property type="match status" value="1"/>
</dbReference>
<evidence type="ECO:0000256" key="8">
    <source>
        <dbReference type="ARBA" id="ARBA00023145"/>
    </source>
</evidence>
<dbReference type="KEGG" id="dhe:111603316"/>
<keyword evidence="7" id="KW-0106">Calcium</keyword>
<dbReference type="InterPro" id="IPR033116">
    <property type="entry name" value="TRYPSIN_SER"/>
</dbReference>
<evidence type="ECO:0000313" key="15">
    <source>
        <dbReference type="Proteomes" id="UP000504633"/>
    </source>
</evidence>
<evidence type="ECO:0000256" key="7">
    <source>
        <dbReference type="ARBA" id="ARBA00022837"/>
    </source>
</evidence>
<keyword evidence="9" id="KW-1015">Disulfide bond</keyword>
<dbReference type="PRINTS" id="PR00722">
    <property type="entry name" value="CHYMOTRYPSIN"/>
</dbReference>
<dbReference type="RefSeq" id="XP_023176608.2">
    <property type="nucleotide sequence ID" value="XM_023320840.2"/>
</dbReference>
<dbReference type="InterPro" id="IPR001314">
    <property type="entry name" value="Peptidase_S1A"/>
</dbReference>
<organism evidence="15 16">
    <name type="scientific">Drosophila hydei</name>
    <name type="common">Fruit fly</name>
    <dbReference type="NCBI Taxonomy" id="7224"/>
    <lineage>
        <taxon>Eukaryota</taxon>
        <taxon>Metazoa</taxon>
        <taxon>Ecdysozoa</taxon>
        <taxon>Arthropoda</taxon>
        <taxon>Hexapoda</taxon>
        <taxon>Insecta</taxon>
        <taxon>Pterygota</taxon>
        <taxon>Neoptera</taxon>
        <taxon>Endopterygota</taxon>
        <taxon>Diptera</taxon>
        <taxon>Brachycera</taxon>
        <taxon>Muscomorpha</taxon>
        <taxon>Ephydroidea</taxon>
        <taxon>Drosophilidae</taxon>
        <taxon>Drosophila</taxon>
    </lineage>
</organism>
<evidence type="ECO:0000313" key="16">
    <source>
        <dbReference type="RefSeq" id="XP_023176608.2"/>
    </source>
</evidence>
<feature type="domain" description="Peptidase S1" evidence="13">
    <location>
        <begin position="105"/>
        <end position="354"/>
    </location>
</feature>
<keyword evidence="4 12" id="KW-0732">Signal</keyword>
<dbReference type="PROSITE" id="PS00134">
    <property type="entry name" value="TRYPSIN_HIS"/>
    <property type="match status" value="1"/>
</dbReference>
<evidence type="ECO:0000256" key="10">
    <source>
        <dbReference type="ARBA" id="ARBA00024195"/>
    </source>
</evidence>
<evidence type="ECO:0000259" key="13">
    <source>
        <dbReference type="PROSITE" id="PS50240"/>
    </source>
</evidence>
<gene>
    <name evidence="16" type="primary">LOC111603316</name>
</gene>
<dbReference type="GO" id="GO:0005576">
    <property type="term" value="C:extracellular region"/>
    <property type="evidence" value="ECO:0007669"/>
    <property type="project" value="UniProtKB-SubCell"/>
</dbReference>
<dbReference type="SMART" id="SM00680">
    <property type="entry name" value="CLIP"/>
    <property type="match status" value="1"/>
</dbReference>
<dbReference type="InterPro" id="IPR022700">
    <property type="entry name" value="CLIP"/>
</dbReference>
<dbReference type="Proteomes" id="UP000504633">
    <property type="component" value="Unplaced"/>
</dbReference>
<evidence type="ECO:0000256" key="5">
    <source>
        <dbReference type="ARBA" id="ARBA00022801"/>
    </source>
</evidence>
<comment type="similarity">
    <text evidence="10 12">Belongs to the peptidase S1 family. CLIP subfamily.</text>
</comment>
<name>A0A6J1MHR1_DROHY</name>
<dbReference type="OrthoDB" id="8250810at2759"/>
<evidence type="ECO:0000256" key="3">
    <source>
        <dbReference type="ARBA" id="ARBA00022670"/>
    </source>
</evidence>
<dbReference type="FunFam" id="2.40.10.10:FF:000146">
    <property type="entry name" value="Serine protease 53"/>
    <property type="match status" value="1"/>
</dbReference>
<evidence type="ECO:0000256" key="6">
    <source>
        <dbReference type="ARBA" id="ARBA00022825"/>
    </source>
</evidence>
<proteinExistence type="inferred from homology"/>
<dbReference type="InterPro" id="IPR043504">
    <property type="entry name" value="Peptidase_S1_PA_chymotrypsin"/>
</dbReference>
<dbReference type="PROSITE" id="PS50240">
    <property type="entry name" value="TRYPSIN_DOM"/>
    <property type="match status" value="1"/>
</dbReference>
<evidence type="ECO:0000256" key="11">
    <source>
        <dbReference type="RuleBase" id="RU363034"/>
    </source>
</evidence>
<evidence type="ECO:0000256" key="12">
    <source>
        <dbReference type="RuleBase" id="RU366078"/>
    </source>
</evidence>
<feature type="domain" description="Clip" evidence="14">
    <location>
        <begin position="28"/>
        <end position="81"/>
    </location>
</feature>
<dbReference type="Gene3D" id="2.40.10.10">
    <property type="entry name" value="Trypsin-like serine proteases"/>
    <property type="match status" value="2"/>
</dbReference>
<dbReference type="AlphaFoldDB" id="A0A6J1MHR1"/>
<feature type="signal peptide" evidence="12">
    <location>
        <begin position="1"/>
        <end position="22"/>
    </location>
</feature>
<dbReference type="InterPro" id="IPR009003">
    <property type="entry name" value="Peptidase_S1_PA"/>
</dbReference>
<reference evidence="16" key="1">
    <citation type="submission" date="2025-08" db="UniProtKB">
        <authorList>
            <consortium name="RefSeq"/>
        </authorList>
    </citation>
    <scope>IDENTIFICATION</scope>
    <source>
        <strain evidence="16">15085-1641.00</strain>
        <tissue evidence="16">Whole body</tissue>
    </source>
</reference>
<dbReference type="InterPro" id="IPR018114">
    <property type="entry name" value="TRYPSIN_HIS"/>
</dbReference>
<protein>
    <recommendedName>
        <fullName evidence="12">CLIP domain-containing serine protease</fullName>
        <ecNumber evidence="11">3.4.21.-</ecNumber>
    </recommendedName>
</protein>
<dbReference type="Pfam" id="PF00089">
    <property type="entry name" value="Trypsin"/>
    <property type="match status" value="1"/>
</dbReference>
<evidence type="ECO:0000256" key="1">
    <source>
        <dbReference type="ARBA" id="ARBA00004613"/>
    </source>
</evidence>
<dbReference type="OMA" id="GATHCAN"/>
<keyword evidence="15" id="KW-1185">Reference proteome</keyword>
<comment type="subcellular location">
    <subcellularLocation>
        <location evidence="1 12">Secreted</location>
    </subcellularLocation>
</comment>
<dbReference type="GeneID" id="111603316"/>
<evidence type="ECO:0000259" key="14">
    <source>
        <dbReference type="PROSITE" id="PS51888"/>
    </source>
</evidence>